<dbReference type="AlphaFoldDB" id="A0A0F3QIW1"/>
<dbReference type="EMBL" id="LAOJ01000001">
    <property type="protein sequence ID" value="KJV92071.1"/>
    <property type="molecule type" value="Genomic_DNA"/>
</dbReference>
<protein>
    <submittedName>
        <fullName evidence="1">Ankyrin repeat family protein</fullName>
    </submittedName>
</protein>
<dbReference type="RefSeq" id="WP_231569894.1">
    <property type="nucleotide sequence ID" value="NZ_LAOJ01000001.1"/>
</dbReference>
<dbReference type="Proteomes" id="UP000033689">
    <property type="component" value="Unassembled WGS sequence"/>
</dbReference>
<name>A0A0F3QIW1_RICBE</name>
<dbReference type="PATRIC" id="fig|1359194.3.peg.700"/>
<comment type="caution">
    <text evidence="1">The sequence shown here is derived from an EMBL/GenBank/DDBJ whole genome shotgun (WGS) entry which is preliminary data.</text>
</comment>
<proteinExistence type="predicted"/>
<reference evidence="1 2" key="1">
    <citation type="submission" date="2015-02" db="EMBL/GenBank/DDBJ databases">
        <title>Genome Sequencing of Rickettsiales.</title>
        <authorList>
            <person name="Daugherty S.C."/>
            <person name="Su Q."/>
            <person name="Abolude K."/>
            <person name="Beier-Sexton M."/>
            <person name="Carlyon J.A."/>
            <person name="Carter R."/>
            <person name="Day N.P."/>
            <person name="Dumler S.J."/>
            <person name="Dyachenko V."/>
            <person name="Godinez A."/>
            <person name="Kurtti T.J."/>
            <person name="Lichay M."/>
            <person name="Mullins K.E."/>
            <person name="Ott S."/>
            <person name="Pappas-Brown V."/>
            <person name="Paris D.H."/>
            <person name="Patel P."/>
            <person name="Richards A.L."/>
            <person name="Sadzewicz L."/>
            <person name="Sears K."/>
            <person name="Seidman D."/>
            <person name="Sengamalay N."/>
            <person name="Stenos J."/>
            <person name="Tallon L.J."/>
            <person name="Vincent G."/>
            <person name="Fraser C.M."/>
            <person name="Munderloh U."/>
            <person name="Dunning-Hotopp J.C."/>
        </authorList>
    </citation>
    <scope>NUCLEOTIDE SEQUENCE [LARGE SCALE GENOMIC DNA]</scope>
    <source>
        <strain evidence="1 2">RML Mogi</strain>
    </source>
</reference>
<organism evidence="1 2">
    <name type="scientific">Rickettsia bellii str. RML Mogi</name>
    <dbReference type="NCBI Taxonomy" id="1359194"/>
    <lineage>
        <taxon>Bacteria</taxon>
        <taxon>Pseudomonadati</taxon>
        <taxon>Pseudomonadota</taxon>
        <taxon>Alphaproteobacteria</taxon>
        <taxon>Rickettsiales</taxon>
        <taxon>Rickettsiaceae</taxon>
        <taxon>Rickettsieae</taxon>
        <taxon>Rickettsia</taxon>
        <taxon>belli group</taxon>
    </lineage>
</organism>
<sequence>MKKIILQGYDVGDFSNQQSIVPIYKGNNIEAYLAQKAPEAREIFIYAHGSQYFSHEHSLPQLSLTLQSSNNELVPSILSKITENTEENKPNIVHILSCHASTAHYNMQNINGNIVLCTYAPANYVSNGYVAELLFNTKNNFDNLNDFIVKKLPLLTAISFGISYKLDENVYPLIFDNSSIKGMDINSFSEFLQKQYIKVQKFYTNLQEKYVDKYPELFPEYNFPEKISYSTEELKQAFNVLLNLDSEKLSIEEIQHLLAIDNSHVGNILADAIKCNRTDAIEVVINTMKEATTVDLHSAVKFNNLAVLNRLLDKTEKVENCILQEAIQEHKIEIAEMLINSNKIKSFTNDYLLVAINANNLPILKILLNKEENIVGYLLYRAAELENINTAETVELLFDKTKETDYFINTRVLLRAVKENCLSLINKVIGRMNEFDDIPDVIFDSVIERGNTQIIKILLEKIASFDFLIKAINSNNLPAVEDILKTIKVENKDIAAIIMSGNTDMFKILANKIGDDKILDIAIKLGDSSVVNNILDEKEKQGILDSNKLDEIFETAVKNSNGNVIEDIMNRMPEVTGKHLTIAMQYYALERAFIFDKVYNSIKQIEYNLILTAIDSGIPDVIQKLVSKLGDEKKASILYDILRSSDIVKNMVVSNILLNNIAKIPDNYKYALLDLTSKGNSYGIKNFFIFNRLLEKSGPIDEEHLNTYLGLLDPSDMFSIMCMGSLYNMKHLASNHNNITTVEDTIVDNLTVTGEINITPSDVNLL</sequence>
<evidence type="ECO:0000313" key="2">
    <source>
        <dbReference type="Proteomes" id="UP000033689"/>
    </source>
</evidence>
<dbReference type="InterPro" id="IPR036770">
    <property type="entry name" value="Ankyrin_rpt-contain_sf"/>
</dbReference>
<dbReference type="Gene3D" id="1.25.40.20">
    <property type="entry name" value="Ankyrin repeat-containing domain"/>
    <property type="match status" value="1"/>
</dbReference>
<accession>A0A0F3QIW1</accession>
<evidence type="ECO:0000313" key="1">
    <source>
        <dbReference type="EMBL" id="KJV92071.1"/>
    </source>
</evidence>
<dbReference type="SUPFAM" id="SSF48403">
    <property type="entry name" value="Ankyrin repeat"/>
    <property type="match status" value="1"/>
</dbReference>
<gene>
    <name evidence="1" type="ORF">RBEMOGI_0690</name>
</gene>